<organism evidence="4 5">
    <name type="scientific">Holothuria leucospilota</name>
    <name type="common">Black long sea cucumber</name>
    <name type="synonym">Mertensiothuria leucospilota</name>
    <dbReference type="NCBI Taxonomy" id="206669"/>
    <lineage>
        <taxon>Eukaryota</taxon>
        <taxon>Metazoa</taxon>
        <taxon>Echinodermata</taxon>
        <taxon>Eleutherozoa</taxon>
        <taxon>Echinozoa</taxon>
        <taxon>Holothuroidea</taxon>
        <taxon>Aspidochirotacea</taxon>
        <taxon>Aspidochirotida</taxon>
        <taxon>Holothuriidae</taxon>
        <taxon>Holothuria</taxon>
    </lineage>
</organism>
<dbReference type="SMART" id="SM00020">
    <property type="entry name" value="Tryp_SPc"/>
    <property type="match status" value="1"/>
</dbReference>
<dbReference type="Proteomes" id="UP001152320">
    <property type="component" value="Chromosome 13"/>
</dbReference>
<dbReference type="GO" id="GO:0006508">
    <property type="term" value="P:proteolysis"/>
    <property type="evidence" value="ECO:0007669"/>
    <property type="project" value="UniProtKB-KW"/>
</dbReference>
<dbReference type="PROSITE" id="PS00134">
    <property type="entry name" value="TRYPSIN_HIS"/>
    <property type="match status" value="1"/>
</dbReference>
<dbReference type="AlphaFoldDB" id="A0A9Q1BR97"/>
<dbReference type="SUPFAM" id="SSF50494">
    <property type="entry name" value="Trypsin-like serine proteases"/>
    <property type="match status" value="2"/>
</dbReference>
<evidence type="ECO:0000256" key="2">
    <source>
        <dbReference type="RuleBase" id="RU363034"/>
    </source>
</evidence>
<dbReference type="CDD" id="cd00190">
    <property type="entry name" value="Tryp_SPc"/>
    <property type="match status" value="1"/>
</dbReference>
<dbReference type="Gene3D" id="2.40.10.10">
    <property type="entry name" value="Trypsin-like serine proteases"/>
    <property type="match status" value="2"/>
</dbReference>
<dbReference type="InterPro" id="IPR018114">
    <property type="entry name" value="TRYPSIN_HIS"/>
</dbReference>
<dbReference type="InterPro" id="IPR001314">
    <property type="entry name" value="Peptidase_S1A"/>
</dbReference>
<feature type="domain" description="Peptidase S1" evidence="3">
    <location>
        <begin position="31"/>
        <end position="406"/>
    </location>
</feature>
<dbReference type="OrthoDB" id="546450at2759"/>
<evidence type="ECO:0000313" key="5">
    <source>
        <dbReference type="Proteomes" id="UP001152320"/>
    </source>
</evidence>
<sequence length="430" mass="46899">MTGVQKDDLRSITEFLEVVFKRDDNHVALKIHGGSDALPGMFPSIGFIVNRDGINVCGATLISNEWAVSAAHCFSGLKPEDPPPVRVVFGDLDIRDVSESHQESCFDVIIHEDYNADTLYNDIALIHLEIPVNITDYVNPVNLSTKFADTKTFRKCIVAGWGATEDDHRIALKIHGGSNAFAGLFPSIGYIVRSNGLLCSDFKPGDPVPVRVVFGDIDANDVSDSHQESPFDVTIHEDYFAAFKGNDIALLHLKKPLNITDYVKPVNFSTTLADTTTFRKCIIAGWGATGKNVHTSVLQFAEVKIQNATACDSLFEFEPMFSSEVSSESFYVDIPFTEDSMICAGTDESTTCSGDSGGPLYCVDDLSQSQVLVGVVSYGQSNCTSGFYAVFTRVSAYAQWIEQHSSGEFTTFSLGLLVCVIHFGKLVSTI</sequence>
<dbReference type="PROSITE" id="PS50240">
    <property type="entry name" value="TRYPSIN_DOM"/>
    <property type="match status" value="1"/>
</dbReference>
<dbReference type="PROSITE" id="PS00135">
    <property type="entry name" value="TRYPSIN_SER"/>
    <property type="match status" value="1"/>
</dbReference>
<dbReference type="FunFam" id="2.40.10.10:FF:000068">
    <property type="entry name" value="transmembrane protease serine 2"/>
    <property type="match status" value="1"/>
</dbReference>
<keyword evidence="5" id="KW-1185">Reference proteome</keyword>
<gene>
    <name evidence="4" type="ORF">HOLleu_28006</name>
</gene>
<protein>
    <submittedName>
        <fullName evidence="4">Tryptase</fullName>
    </submittedName>
</protein>
<dbReference type="InterPro" id="IPR033116">
    <property type="entry name" value="TRYPSIN_SER"/>
</dbReference>
<evidence type="ECO:0000313" key="4">
    <source>
        <dbReference type="EMBL" id="KAJ8031315.1"/>
    </source>
</evidence>
<dbReference type="InterPro" id="IPR043504">
    <property type="entry name" value="Peptidase_S1_PA_chymotrypsin"/>
</dbReference>
<dbReference type="PRINTS" id="PR00722">
    <property type="entry name" value="CHYMOTRYPSIN"/>
</dbReference>
<keyword evidence="2" id="KW-0378">Hydrolase</keyword>
<keyword evidence="2" id="KW-0645">Protease</keyword>
<name>A0A9Q1BR97_HOLLE</name>
<keyword evidence="1" id="KW-1015">Disulfide bond</keyword>
<dbReference type="GO" id="GO:0004252">
    <property type="term" value="F:serine-type endopeptidase activity"/>
    <property type="evidence" value="ECO:0007669"/>
    <property type="project" value="InterPro"/>
</dbReference>
<comment type="caution">
    <text evidence="4">The sequence shown here is derived from an EMBL/GenBank/DDBJ whole genome shotgun (WGS) entry which is preliminary data.</text>
</comment>
<dbReference type="InterPro" id="IPR001254">
    <property type="entry name" value="Trypsin_dom"/>
</dbReference>
<keyword evidence="2" id="KW-0720">Serine protease</keyword>
<dbReference type="PANTHER" id="PTHR24252:SF7">
    <property type="entry name" value="HYALIN"/>
    <property type="match status" value="1"/>
</dbReference>
<accession>A0A9Q1BR97</accession>
<proteinExistence type="predicted"/>
<dbReference type="Pfam" id="PF00089">
    <property type="entry name" value="Trypsin"/>
    <property type="match status" value="2"/>
</dbReference>
<dbReference type="PANTHER" id="PTHR24252">
    <property type="entry name" value="ACROSIN-RELATED"/>
    <property type="match status" value="1"/>
</dbReference>
<evidence type="ECO:0000256" key="1">
    <source>
        <dbReference type="ARBA" id="ARBA00023157"/>
    </source>
</evidence>
<reference evidence="4" key="1">
    <citation type="submission" date="2021-10" db="EMBL/GenBank/DDBJ databases">
        <title>Tropical sea cucumber genome reveals ecological adaptation and Cuvierian tubules defense mechanism.</title>
        <authorList>
            <person name="Chen T."/>
        </authorList>
    </citation>
    <scope>NUCLEOTIDE SEQUENCE</scope>
    <source>
        <strain evidence="4">Nanhai2018</strain>
        <tissue evidence="4">Muscle</tissue>
    </source>
</reference>
<dbReference type="EMBL" id="JAIZAY010000013">
    <property type="protein sequence ID" value="KAJ8031315.1"/>
    <property type="molecule type" value="Genomic_DNA"/>
</dbReference>
<evidence type="ECO:0000259" key="3">
    <source>
        <dbReference type="PROSITE" id="PS50240"/>
    </source>
</evidence>
<dbReference type="InterPro" id="IPR009003">
    <property type="entry name" value="Peptidase_S1_PA"/>
</dbReference>